<dbReference type="Gene3D" id="1.10.10.10">
    <property type="entry name" value="Winged helix-like DNA-binding domain superfamily/Winged helix DNA-binding domain"/>
    <property type="match status" value="1"/>
</dbReference>
<dbReference type="InterPro" id="IPR036390">
    <property type="entry name" value="WH_DNA-bd_sf"/>
</dbReference>
<accession>A0A0D1XZF4</accession>
<evidence type="ECO:0000313" key="5">
    <source>
        <dbReference type="Proteomes" id="UP000182836"/>
    </source>
</evidence>
<dbReference type="Pfam" id="PF12802">
    <property type="entry name" value="MarR_2"/>
    <property type="match status" value="1"/>
</dbReference>
<dbReference type="STRING" id="47500.AF333_05030"/>
<dbReference type="GeneID" id="42304570"/>
<reference evidence="3 5" key="2">
    <citation type="submission" date="2016-10" db="EMBL/GenBank/DDBJ databases">
        <authorList>
            <person name="de Groot N.N."/>
        </authorList>
    </citation>
    <scope>NUCLEOTIDE SEQUENCE [LARGE SCALE GENOMIC DNA]</scope>
    <source>
        <strain evidence="3 5">DSM 2895</strain>
    </source>
</reference>
<organism evidence="2 4">
    <name type="scientific">Aneurinibacillus migulanus</name>
    <name type="common">Bacillus migulanus</name>
    <dbReference type="NCBI Taxonomy" id="47500"/>
    <lineage>
        <taxon>Bacteria</taxon>
        <taxon>Bacillati</taxon>
        <taxon>Bacillota</taxon>
        <taxon>Bacilli</taxon>
        <taxon>Bacillales</taxon>
        <taxon>Paenibacillaceae</taxon>
        <taxon>Aneurinibacillus group</taxon>
        <taxon>Aneurinibacillus</taxon>
    </lineage>
</organism>
<dbReference type="EMBL" id="LGUG01000004">
    <property type="protein sequence ID" value="KON94941.1"/>
    <property type="molecule type" value="Genomic_DNA"/>
</dbReference>
<reference evidence="2 4" key="1">
    <citation type="submission" date="2015-07" db="EMBL/GenBank/DDBJ databases">
        <title>Fjat-14205 dsm 2895.</title>
        <authorList>
            <person name="Liu B."/>
            <person name="Wang J."/>
            <person name="Zhu Y."/>
            <person name="Liu G."/>
            <person name="Chen Q."/>
            <person name="Chen Z."/>
            <person name="Lan J."/>
            <person name="Che J."/>
            <person name="Ge C."/>
            <person name="Shi H."/>
            <person name="Pan Z."/>
            <person name="Liu X."/>
        </authorList>
    </citation>
    <scope>NUCLEOTIDE SEQUENCE [LARGE SCALE GENOMIC DNA]</scope>
    <source>
        <strain evidence="2 4">DSM 2895</strain>
    </source>
</reference>
<evidence type="ECO:0000313" key="2">
    <source>
        <dbReference type="EMBL" id="KON94941.1"/>
    </source>
</evidence>
<name>A0A0D1XZF4_ANEMI</name>
<dbReference type="InterPro" id="IPR036388">
    <property type="entry name" value="WH-like_DNA-bd_sf"/>
</dbReference>
<dbReference type="PATRIC" id="fig|47500.8.peg.5377"/>
<dbReference type="Proteomes" id="UP000037269">
    <property type="component" value="Unassembled WGS sequence"/>
</dbReference>
<evidence type="ECO:0000313" key="3">
    <source>
        <dbReference type="EMBL" id="SDI94937.1"/>
    </source>
</evidence>
<evidence type="ECO:0000313" key="4">
    <source>
        <dbReference type="Proteomes" id="UP000037269"/>
    </source>
</evidence>
<dbReference type="Proteomes" id="UP000182836">
    <property type="component" value="Unassembled WGS sequence"/>
</dbReference>
<evidence type="ECO:0000259" key="1">
    <source>
        <dbReference type="Pfam" id="PF12802"/>
    </source>
</evidence>
<feature type="domain" description="HTH marR-type" evidence="1">
    <location>
        <begin position="25"/>
        <end position="85"/>
    </location>
</feature>
<dbReference type="EMBL" id="FNED01000009">
    <property type="protein sequence ID" value="SDI94937.1"/>
    <property type="molecule type" value="Genomic_DNA"/>
</dbReference>
<dbReference type="SUPFAM" id="SSF46785">
    <property type="entry name" value="Winged helix' DNA-binding domain"/>
    <property type="match status" value="1"/>
</dbReference>
<keyword evidence="4" id="KW-1185">Reference proteome</keyword>
<dbReference type="AlphaFoldDB" id="A0A0D1XZF4"/>
<sequence>MQTIFRVKKTKGYSKVSNDLWTLEGLSVGARLTLGYMLSKPETWRFFIEAIAKELHINKDTAAKYVNELIAAGYITRERRRENGRFAGYTYFVYEGGQAIECASESEDIAVSTVSDNAVSGEVAASINDFSITYGDKKQDDDDNNYNTSARKEIPVENKNTMQFNVFQAEIYETAQEYGFNDDTARSLALRCEGIRATASAISNALLAVISRISNGTMARVTSLSAYFYATLRDETNRERVKYVQREKERQERERKQRETAAYVPYNWLEDAI</sequence>
<protein>
    <submittedName>
        <fullName evidence="3">MarR family protein</fullName>
    </submittedName>
</protein>
<proteinExistence type="predicted"/>
<dbReference type="RefSeq" id="WP_043064985.1">
    <property type="nucleotide sequence ID" value="NZ_BJOA01000078.1"/>
</dbReference>
<dbReference type="InterPro" id="IPR000835">
    <property type="entry name" value="HTH_MarR-typ"/>
</dbReference>
<gene>
    <name evidence="2" type="ORF">AF333_05030</name>
    <name evidence="3" type="ORF">SAMN04487909_109196</name>
</gene>
<dbReference type="OrthoDB" id="3199595at2"/>